<dbReference type="HAMAP" id="MF_01477">
    <property type="entry name" value="Iojap_RsfS"/>
    <property type="match status" value="1"/>
</dbReference>
<evidence type="ECO:0000313" key="4">
    <source>
        <dbReference type="Proteomes" id="UP000192907"/>
    </source>
</evidence>
<dbReference type="GO" id="GO:0043023">
    <property type="term" value="F:ribosomal large subunit binding"/>
    <property type="evidence" value="ECO:0007669"/>
    <property type="project" value="TreeGrafter"/>
</dbReference>
<name>A0A1Y6CI20_9BACT</name>
<dbReference type="InterPro" id="IPR004394">
    <property type="entry name" value="Iojap/RsfS/C7orf30"/>
</dbReference>
<dbReference type="STRING" id="1513793.SAMN06296036_12382"/>
<gene>
    <name evidence="2" type="primary">rsfS</name>
    <name evidence="3" type="ORF">SAMN06296036_12382</name>
</gene>
<evidence type="ECO:0000256" key="2">
    <source>
        <dbReference type="HAMAP-Rule" id="MF_01477"/>
    </source>
</evidence>
<keyword evidence="2" id="KW-0963">Cytoplasm</keyword>
<sequence>MNNLDIAKAIGKAAQDKKASRLVIQDLRNRSDICDYQVVCSASSDRQTQAICSSIEEYLKKNLQVRPIAIEGKQTGHWILIDYGSVIVHVFLEEIRDYYALEDLWSDADLVHLED</sequence>
<dbReference type="RefSeq" id="WP_132323691.1">
    <property type="nucleotide sequence ID" value="NZ_FWZT01000023.1"/>
</dbReference>
<dbReference type="SUPFAM" id="SSF81301">
    <property type="entry name" value="Nucleotidyltransferase"/>
    <property type="match status" value="1"/>
</dbReference>
<proteinExistence type="inferred from homology"/>
<dbReference type="EMBL" id="FWZT01000023">
    <property type="protein sequence ID" value="SMF66959.1"/>
    <property type="molecule type" value="Genomic_DNA"/>
</dbReference>
<dbReference type="GO" id="GO:0042256">
    <property type="term" value="P:cytosolic ribosome assembly"/>
    <property type="evidence" value="ECO:0007669"/>
    <property type="project" value="UniProtKB-UniRule"/>
</dbReference>
<dbReference type="InterPro" id="IPR043519">
    <property type="entry name" value="NT_sf"/>
</dbReference>
<keyword evidence="4" id="KW-1185">Reference proteome</keyword>
<dbReference type="GO" id="GO:0017148">
    <property type="term" value="P:negative regulation of translation"/>
    <property type="evidence" value="ECO:0007669"/>
    <property type="project" value="UniProtKB-UniRule"/>
</dbReference>
<comment type="subunit">
    <text evidence="2">Interacts with ribosomal protein uL14 (rplN).</text>
</comment>
<dbReference type="AlphaFoldDB" id="A0A1Y6CI20"/>
<dbReference type="Proteomes" id="UP000192907">
    <property type="component" value="Unassembled WGS sequence"/>
</dbReference>
<comment type="subcellular location">
    <subcellularLocation>
        <location evidence="2">Cytoplasm</location>
    </subcellularLocation>
</comment>
<protein>
    <recommendedName>
        <fullName evidence="2">Ribosomal silencing factor RsfS</fullName>
    </recommendedName>
</protein>
<dbReference type="Pfam" id="PF02410">
    <property type="entry name" value="RsfS"/>
    <property type="match status" value="1"/>
</dbReference>
<comment type="function">
    <text evidence="2">Functions as a ribosomal silencing factor. Interacts with ribosomal protein uL14 (rplN), blocking formation of intersubunit bridge B8. Prevents association of the 30S and 50S ribosomal subunits and the formation of functional ribosomes, thus repressing translation.</text>
</comment>
<dbReference type="PANTHER" id="PTHR21043">
    <property type="entry name" value="IOJAP SUPERFAMILY ORTHOLOG"/>
    <property type="match status" value="1"/>
</dbReference>
<dbReference type="Gene3D" id="3.30.460.10">
    <property type="entry name" value="Beta Polymerase, domain 2"/>
    <property type="match status" value="1"/>
</dbReference>
<dbReference type="PANTHER" id="PTHR21043:SF0">
    <property type="entry name" value="MITOCHONDRIAL ASSEMBLY OF RIBOSOMAL LARGE SUBUNIT PROTEIN 1"/>
    <property type="match status" value="1"/>
</dbReference>
<evidence type="ECO:0000256" key="1">
    <source>
        <dbReference type="ARBA" id="ARBA00010574"/>
    </source>
</evidence>
<dbReference type="GO" id="GO:0090071">
    <property type="term" value="P:negative regulation of ribosome biogenesis"/>
    <property type="evidence" value="ECO:0007669"/>
    <property type="project" value="UniProtKB-UniRule"/>
</dbReference>
<dbReference type="OrthoDB" id="9793681at2"/>
<keyword evidence="2" id="KW-0678">Repressor</keyword>
<organism evidence="3 4">
    <name type="scientific">Pseudobacteriovorax antillogorgiicola</name>
    <dbReference type="NCBI Taxonomy" id="1513793"/>
    <lineage>
        <taxon>Bacteria</taxon>
        <taxon>Pseudomonadati</taxon>
        <taxon>Bdellovibrionota</taxon>
        <taxon>Oligoflexia</taxon>
        <taxon>Oligoflexales</taxon>
        <taxon>Pseudobacteriovoracaceae</taxon>
        <taxon>Pseudobacteriovorax</taxon>
    </lineage>
</organism>
<reference evidence="4" key="1">
    <citation type="submission" date="2017-04" db="EMBL/GenBank/DDBJ databases">
        <authorList>
            <person name="Varghese N."/>
            <person name="Submissions S."/>
        </authorList>
    </citation>
    <scope>NUCLEOTIDE SEQUENCE [LARGE SCALE GENOMIC DNA]</scope>
    <source>
        <strain evidence="4">RKEM611</strain>
    </source>
</reference>
<dbReference type="GO" id="GO:0005737">
    <property type="term" value="C:cytoplasm"/>
    <property type="evidence" value="ECO:0007669"/>
    <property type="project" value="UniProtKB-SubCell"/>
</dbReference>
<accession>A0A1Y6CI20</accession>
<evidence type="ECO:0000313" key="3">
    <source>
        <dbReference type="EMBL" id="SMF66959.1"/>
    </source>
</evidence>
<keyword evidence="2" id="KW-0810">Translation regulation</keyword>
<dbReference type="NCBIfam" id="TIGR00090">
    <property type="entry name" value="rsfS_iojap_ybeB"/>
    <property type="match status" value="1"/>
</dbReference>
<comment type="similarity">
    <text evidence="1 2">Belongs to the Iojap/RsfS family.</text>
</comment>